<reference evidence="5" key="1">
    <citation type="submission" date="2016-04" db="EMBL/GenBank/DDBJ databases">
        <authorList>
            <person name="Jeon C.O."/>
            <person name="Cho G.Y."/>
            <person name="Jeong H.I."/>
            <person name="Kim K.H."/>
        </authorList>
    </citation>
    <scope>NUCLEOTIDE SEQUENCE [LARGE SCALE GENOMIC DNA]</scope>
    <source>
        <strain evidence="5">LMG 1590</strain>
    </source>
</reference>
<dbReference type="PANTHER" id="PTHR44196">
    <property type="entry name" value="DEHYDROGENASE/REDUCTASE SDR FAMILY MEMBER 7B"/>
    <property type="match status" value="1"/>
</dbReference>
<evidence type="ECO:0000256" key="1">
    <source>
        <dbReference type="ARBA" id="ARBA00006484"/>
    </source>
</evidence>
<dbReference type="GO" id="GO:0016491">
    <property type="term" value="F:oxidoreductase activity"/>
    <property type="evidence" value="ECO:0007669"/>
    <property type="project" value="UniProtKB-KW"/>
</dbReference>
<dbReference type="Pfam" id="PF00106">
    <property type="entry name" value="adh_short"/>
    <property type="match status" value="1"/>
</dbReference>
<keyword evidence="2" id="KW-0560">Oxidoreductase</keyword>
<gene>
    <name evidence="4" type="ORF">A4S02_04220</name>
</gene>
<protein>
    <submittedName>
        <fullName evidence="4">Oxidoreductase</fullName>
    </submittedName>
</protein>
<dbReference type="GO" id="GO:0016020">
    <property type="term" value="C:membrane"/>
    <property type="evidence" value="ECO:0007669"/>
    <property type="project" value="TreeGrafter"/>
</dbReference>
<feature type="domain" description="Ketoreductase" evidence="3">
    <location>
        <begin position="41"/>
        <end position="221"/>
    </location>
</feature>
<proteinExistence type="inferred from homology"/>
<keyword evidence="5" id="KW-1185">Reference proteome</keyword>
<dbReference type="SMART" id="SM00822">
    <property type="entry name" value="PKS_KR"/>
    <property type="match status" value="1"/>
</dbReference>
<accession>A0A1D8QZK8</accession>
<sequence>MGEDIATPLCESQKPVGDALLRSIGKGKSVKVVANGKHTARSVLLTGATGGIGMELAKRYARPGRTLILWGRNPERLTEIATTCCARGSAVFTRQIDLCDGEAALAAFEADYADHKPDLVILGAGLSDIQPLDSMTEDPQKVLQLAQVNYATPVALATAAAQNMISNGGGHIALIGSVAGFYELPCSPAYSSSKCGLDFFARAAGLAWGDKGVSLTLIVPGFIDTPMSRRLEGPRPFLVSAKSAARRIIRTIAKRKKVYIFPWPFRVLRVLERLLPQCLRERILRSLIVGQKERQ</sequence>
<dbReference type="SUPFAM" id="SSF51735">
    <property type="entry name" value="NAD(P)-binding Rossmann-fold domains"/>
    <property type="match status" value="1"/>
</dbReference>
<dbReference type="KEGG" id="aasc:A4S02_04220"/>
<evidence type="ECO:0000259" key="3">
    <source>
        <dbReference type="SMART" id="SM00822"/>
    </source>
</evidence>
<dbReference type="EMBL" id="CP015164">
    <property type="protein sequence ID" value="AOW47775.1"/>
    <property type="molecule type" value="Genomic_DNA"/>
</dbReference>
<dbReference type="PRINTS" id="PR00081">
    <property type="entry name" value="GDHRDH"/>
</dbReference>
<evidence type="ECO:0000313" key="4">
    <source>
        <dbReference type="EMBL" id="AOW47775.1"/>
    </source>
</evidence>
<dbReference type="AlphaFoldDB" id="A0A1D8QZK8"/>
<dbReference type="InterPro" id="IPR057326">
    <property type="entry name" value="KR_dom"/>
</dbReference>
<dbReference type="Gene3D" id="3.40.50.720">
    <property type="entry name" value="NAD(P)-binding Rossmann-like Domain"/>
    <property type="match status" value="1"/>
</dbReference>
<dbReference type="PANTHER" id="PTHR44196:SF1">
    <property type="entry name" value="DEHYDROGENASE_REDUCTASE SDR FAMILY MEMBER 7B"/>
    <property type="match status" value="1"/>
</dbReference>
<dbReference type="InterPro" id="IPR002347">
    <property type="entry name" value="SDR_fam"/>
</dbReference>
<comment type="similarity">
    <text evidence="1">Belongs to the short-chain dehydrogenases/reductases (SDR) family.</text>
</comment>
<evidence type="ECO:0000256" key="2">
    <source>
        <dbReference type="ARBA" id="ARBA00023002"/>
    </source>
</evidence>
<dbReference type="InterPro" id="IPR036291">
    <property type="entry name" value="NAD(P)-bd_dom_sf"/>
</dbReference>
<organism evidence="4 5">
    <name type="scientific">Acetobacter ascendens</name>
    <dbReference type="NCBI Taxonomy" id="481146"/>
    <lineage>
        <taxon>Bacteria</taxon>
        <taxon>Pseudomonadati</taxon>
        <taxon>Pseudomonadota</taxon>
        <taxon>Alphaproteobacteria</taxon>
        <taxon>Acetobacterales</taxon>
        <taxon>Acetobacteraceae</taxon>
        <taxon>Acetobacter</taxon>
    </lineage>
</organism>
<dbReference type="Proteomes" id="UP000175973">
    <property type="component" value="Chromosome"/>
</dbReference>
<name>A0A1D8QZK8_9PROT</name>
<evidence type="ECO:0000313" key="5">
    <source>
        <dbReference type="Proteomes" id="UP000175973"/>
    </source>
</evidence>